<gene>
    <name evidence="2" type="ORF">M378DRAFT_11590</name>
</gene>
<proteinExistence type="predicted"/>
<organism evidence="2 3">
    <name type="scientific">Amanita muscaria (strain Koide BX008)</name>
    <dbReference type="NCBI Taxonomy" id="946122"/>
    <lineage>
        <taxon>Eukaryota</taxon>
        <taxon>Fungi</taxon>
        <taxon>Dikarya</taxon>
        <taxon>Basidiomycota</taxon>
        <taxon>Agaricomycotina</taxon>
        <taxon>Agaricomycetes</taxon>
        <taxon>Agaricomycetidae</taxon>
        <taxon>Agaricales</taxon>
        <taxon>Pluteineae</taxon>
        <taxon>Amanitaceae</taxon>
        <taxon>Amanita</taxon>
    </lineage>
</organism>
<dbReference type="AlphaFoldDB" id="A0A0C2SLX5"/>
<dbReference type="InterPro" id="IPR016167">
    <property type="entry name" value="FAD-bd_PCMH_sub1"/>
</dbReference>
<protein>
    <recommendedName>
        <fullName evidence="1">FAD linked oxidase N-terminal domain-containing protein</fullName>
    </recommendedName>
</protein>
<dbReference type="SUPFAM" id="SSF56176">
    <property type="entry name" value="FAD-binding/transporter-associated domain-like"/>
    <property type="match status" value="1"/>
</dbReference>
<dbReference type="EMBL" id="KN818251">
    <property type="protein sequence ID" value="KIL64195.1"/>
    <property type="molecule type" value="Genomic_DNA"/>
</dbReference>
<evidence type="ECO:0000313" key="2">
    <source>
        <dbReference type="EMBL" id="KIL64195.1"/>
    </source>
</evidence>
<dbReference type="Pfam" id="PF01565">
    <property type="entry name" value="FAD_binding_4"/>
    <property type="match status" value="1"/>
</dbReference>
<dbReference type="HOGENOM" id="CLU_115906_0_0_1"/>
<dbReference type="Gene3D" id="3.30.43.10">
    <property type="entry name" value="Uridine Diphospho-n-acetylenolpyruvylglucosamine Reductase, domain 2"/>
    <property type="match status" value="1"/>
</dbReference>
<evidence type="ECO:0000313" key="3">
    <source>
        <dbReference type="Proteomes" id="UP000054549"/>
    </source>
</evidence>
<dbReference type="STRING" id="946122.A0A0C2SLX5"/>
<dbReference type="OrthoDB" id="610608at2759"/>
<accession>A0A0C2SLX5</accession>
<dbReference type="Proteomes" id="UP000054549">
    <property type="component" value="Unassembled WGS sequence"/>
</dbReference>
<feature type="domain" description="FAD linked oxidase N-terminal" evidence="1">
    <location>
        <begin position="95"/>
        <end position="184"/>
    </location>
</feature>
<keyword evidence="3" id="KW-1185">Reference proteome</keyword>
<name>A0A0C2SLX5_AMAMK</name>
<reference evidence="2 3" key="1">
    <citation type="submission" date="2014-04" db="EMBL/GenBank/DDBJ databases">
        <title>Evolutionary Origins and Diversification of the Mycorrhizal Mutualists.</title>
        <authorList>
            <consortium name="DOE Joint Genome Institute"/>
            <consortium name="Mycorrhizal Genomics Consortium"/>
            <person name="Kohler A."/>
            <person name="Kuo A."/>
            <person name="Nagy L.G."/>
            <person name="Floudas D."/>
            <person name="Copeland A."/>
            <person name="Barry K.W."/>
            <person name="Cichocki N."/>
            <person name="Veneault-Fourrey C."/>
            <person name="LaButti K."/>
            <person name="Lindquist E.A."/>
            <person name="Lipzen A."/>
            <person name="Lundell T."/>
            <person name="Morin E."/>
            <person name="Murat C."/>
            <person name="Riley R."/>
            <person name="Ohm R."/>
            <person name="Sun H."/>
            <person name="Tunlid A."/>
            <person name="Henrissat B."/>
            <person name="Grigoriev I.V."/>
            <person name="Hibbett D.S."/>
            <person name="Martin F."/>
        </authorList>
    </citation>
    <scope>NUCLEOTIDE SEQUENCE [LARGE SCALE GENOMIC DNA]</scope>
    <source>
        <strain evidence="2 3">Koide BX008</strain>
    </source>
</reference>
<dbReference type="GO" id="GO:0050660">
    <property type="term" value="F:flavin adenine dinucleotide binding"/>
    <property type="evidence" value="ECO:0007669"/>
    <property type="project" value="InterPro"/>
</dbReference>
<dbReference type="InterPro" id="IPR006094">
    <property type="entry name" value="Oxid_FAD_bind_N"/>
</dbReference>
<dbReference type="InParanoid" id="A0A0C2SLX5"/>
<sequence length="205" mass="22184">MSFPSEVHEYIHNVLGKGDHGPNRIISSDANTLSDAMEKYAQQIAKKIKSDFEALAMKPTLLPRHTTALAAAAEQDDPKVTVHNYLGNISFQCYVHTPTSLAELLAVMVKAKKDNLKVKAVGAFHSWSPICVTDGYLVETTKLTGTTPTDVDILKNPSAGVGYYDVLSGTTLEDVALALEKDGRGLINMGGYEGLLYHLRLPLAA</sequence>
<evidence type="ECO:0000259" key="1">
    <source>
        <dbReference type="Pfam" id="PF01565"/>
    </source>
</evidence>
<dbReference type="InterPro" id="IPR036318">
    <property type="entry name" value="FAD-bd_PCMH-like_sf"/>
</dbReference>